<proteinExistence type="predicted"/>
<accession>A0A8S5MDE4</accession>
<protein>
    <submittedName>
        <fullName evidence="2">Uncharacterized protein</fullName>
    </submittedName>
</protein>
<sequence length="89" mass="10379">MMVMKFLIVACSVRRPRCTIQVHLLFLPLVHPTILLPYLRRLHLHLVHWHHSLTQLLTSLRSLMTMPLVHSSLTLLVIGLMHPVTEVYN</sequence>
<dbReference type="EMBL" id="BK014882">
    <property type="protein sequence ID" value="DAD80270.1"/>
    <property type="molecule type" value="Genomic_DNA"/>
</dbReference>
<organism evidence="2">
    <name type="scientific">Caudovirales sp. ctTqA28</name>
    <dbReference type="NCBI Taxonomy" id="2826775"/>
    <lineage>
        <taxon>Viruses</taxon>
        <taxon>Duplodnaviria</taxon>
        <taxon>Heunggongvirae</taxon>
        <taxon>Uroviricota</taxon>
        <taxon>Caudoviricetes</taxon>
    </lineage>
</organism>
<keyword evidence="1" id="KW-0472">Membrane</keyword>
<keyword evidence="1" id="KW-1133">Transmembrane helix</keyword>
<name>A0A8S5MDE4_9CAUD</name>
<feature type="transmembrane region" description="Helical" evidence="1">
    <location>
        <begin position="60"/>
        <end position="81"/>
    </location>
</feature>
<evidence type="ECO:0000313" key="2">
    <source>
        <dbReference type="EMBL" id="DAD80270.1"/>
    </source>
</evidence>
<reference evidence="2" key="1">
    <citation type="journal article" date="2021" name="Proc. Natl. Acad. Sci. U.S.A.">
        <title>A Catalog of Tens of Thousands of Viruses from Human Metagenomes Reveals Hidden Associations with Chronic Diseases.</title>
        <authorList>
            <person name="Tisza M.J."/>
            <person name="Buck C.B."/>
        </authorList>
    </citation>
    <scope>NUCLEOTIDE SEQUENCE</scope>
    <source>
        <strain evidence="2">CtTqA28</strain>
    </source>
</reference>
<evidence type="ECO:0000256" key="1">
    <source>
        <dbReference type="SAM" id="Phobius"/>
    </source>
</evidence>
<keyword evidence="1" id="KW-0812">Transmembrane</keyword>
<feature type="transmembrane region" description="Helical" evidence="1">
    <location>
        <begin position="20"/>
        <end position="39"/>
    </location>
</feature>